<dbReference type="OrthoDB" id="4080117at2"/>
<feature type="transmembrane region" description="Helical" evidence="8">
    <location>
        <begin position="268"/>
        <end position="291"/>
    </location>
</feature>
<comment type="caution">
    <text evidence="10">The sequence shown here is derived from an EMBL/GenBank/DDBJ whole genome shotgun (WGS) entry which is preliminary data.</text>
</comment>
<protein>
    <submittedName>
        <fullName evidence="10">Putative Cephamycin export protein CmcT</fullName>
    </submittedName>
</protein>
<accession>S4MXG0</accession>
<dbReference type="InterPro" id="IPR020846">
    <property type="entry name" value="MFS_dom"/>
</dbReference>
<feature type="transmembrane region" description="Helical" evidence="8">
    <location>
        <begin position="105"/>
        <end position="124"/>
    </location>
</feature>
<feature type="transmembrane region" description="Helical" evidence="8">
    <location>
        <begin position="72"/>
        <end position="99"/>
    </location>
</feature>
<dbReference type="RefSeq" id="WP_020273303.1">
    <property type="nucleotide sequence ID" value="NZ_KE354211.1"/>
</dbReference>
<dbReference type="GO" id="GO:0022857">
    <property type="term" value="F:transmembrane transporter activity"/>
    <property type="evidence" value="ECO:0007669"/>
    <property type="project" value="InterPro"/>
</dbReference>
<dbReference type="Proteomes" id="UP000015001">
    <property type="component" value="Unassembled WGS sequence"/>
</dbReference>
<evidence type="ECO:0000256" key="6">
    <source>
        <dbReference type="ARBA" id="ARBA00023136"/>
    </source>
</evidence>
<feature type="transmembrane region" description="Helical" evidence="8">
    <location>
        <begin position="226"/>
        <end position="247"/>
    </location>
</feature>
<dbReference type="PROSITE" id="PS50850">
    <property type="entry name" value="MFS"/>
    <property type="match status" value="1"/>
</dbReference>
<dbReference type="Gene3D" id="1.20.1720.10">
    <property type="entry name" value="Multidrug resistance protein D"/>
    <property type="match status" value="1"/>
</dbReference>
<feature type="transmembrane region" description="Helical" evidence="8">
    <location>
        <begin position="136"/>
        <end position="154"/>
    </location>
</feature>
<keyword evidence="6 8" id="KW-0472">Membrane</keyword>
<dbReference type="PATRIC" id="fig|1283301.3.peg.4370"/>
<dbReference type="SUPFAM" id="SSF103473">
    <property type="entry name" value="MFS general substrate transporter"/>
    <property type="match status" value="1"/>
</dbReference>
<name>S4MXG0_9ACTN</name>
<keyword evidence="7" id="KW-0046">Antibiotic resistance</keyword>
<comment type="subcellular location">
    <subcellularLocation>
        <location evidence="1">Cell membrane</location>
        <topology evidence="1">Multi-pass membrane protein</topology>
    </subcellularLocation>
</comment>
<feature type="transmembrane region" description="Helical" evidence="8">
    <location>
        <begin position="166"/>
        <end position="186"/>
    </location>
</feature>
<dbReference type="Pfam" id="PF07690">
    <property type="entry name" value="MFS_1"/>
    <property type="match status" value="1"/>
</dbReference>
<evidence type="ECO:0000256" key="1">
    <source>
        <dbReference type="ARBA" id="ARBA00004651"/>
    </source>
</evidence>
<dbReference type="GO" id="GO:0046677">
    <property type="term" value="P:response to antibiotic"/>
    <property type="evidence" value="ECO:0007669"/>
    <property type="project" value="UniProtKB-KW"/>
</dbReference>
<dbReference type="HOGENOM" id="CLU_000960_28_2_11"/>
<keyword evidence="3" id="KW-1003">Cell membrane</keyword>
<keyword evidence="5 8" id="KW-1133">Transmembrane helix</keyword>
<evidence type="ECO:0000313" key="11">
    <source>
        <dbReference type="Proteomes" id="UP000015001"/>
    </source>
</evidence>
<dbReference type="PANTHER" id="PTHR42718:SF46">
    <property type="entry name" value="BLR6921 PROTEIN"/>
    <property type="match status" value="1"/>
</dbReference>
<feature type="transmembrane region" description="Helical" evidence="8">
    <location>
        <begin position="297"/>
        <end position="315"/>
    </location>
</feature>
<gene>
    <name evidence="10" type="ORF">STAFG_4398</name>
</gene>
<feature type="transmembrane region" description="Helical" evidence="8">
    <location>
        <begin position="427"/>
        <end position="451"/>
    </location>
</feature>
<evidence type="ECO:0000256" key="4">
    <source>
        <dbReference type="ARBA" id="ARBA00022692"/>
    </source>
</evidence>
<evidence type="ECO:0000256" key="2">
    <source>
        <dbReference type="ARBA" id="ARBA00022448"/>
    </source>
</evidence>
<evidence type="ECO:0000256" key="7">
    <source>
        <dbReference type="ARBA" id="ARBA00023251"/>
    </source>
</evidence>
<keyword evidence="11" id="KW-1185">Reference proteome</keyword>
<keyword evidence="2" id="KW-0813">Transport</keyword>
<dbReference type="InterPro" id="IPR011701">
    <property type="entry name" value="MFS"/>
</dbReference>
<organism evidence="10 11">
    <name type="scientific">Streptomyces afghaniensis 772</name>
    <dbReference type="NCBI Taxonomy" id="1283301"/>
    <lineage>
        <taxon>Bacteria</taxon>
        <taxon>Bacillati</taxon>
        <taxon>Actinomycetota</taxon>
        <taxon>Actinomycetes</taxon>
        <taxon>Kitasatosporales</taxon>
        <taxon>Streptomycetaceae</taxon>
        <taxon>Streptomyces</taxon>
    </lineage>
</organism>
<sequence length="457" mass="47088">MNRTAALALLVTSHFMLNLDSAIIEVALPAIKNGLHFSFSGLSWVANSYILAFGGFLLLGGRLGDVFGGRRVFTWGLLAFGCASLLGGVASSPGAVVIARAAQGLAAAAISPTALSLLVSLYPDGTPQERAKRHKALGTLGAIAAAGGTAGYFLGGLLTEFIGWKATFLINVPAAAVAAYFACRVLPPDRALAGRQRIGVFSAATASIGMTLLVYAFVGAEPSHLFTARTCAVLVLSLLLLFLVVIRQRRSADPLFPLHILRIPQIRGANMVAALINMSMGPVIFFLSLYIQQVLDYSPLAAGLAILPIVAMVSLSSRLTGTLLTRFGVRTVTVGGLTLFGAGLVWLGGISGQAYWAEVLGPEALIGFGGGFVFVTFTVSGTVGLDPHDTGAASGLLTTAQKVGSALGLALLSTVTARVGDEHTLTAGYGAAMLAAAVPVALAVVVSLRWLPGGTRR</sequence>
<keyword evidence="4 8" id="KW-0812">Transmembrane</keyword>
<feature type="transmembrane region" description="Helical" evidence="8">
    <location>
        <begin position="198"/>
        <end position="220"/>
    </location>
</feature>
<dbReference type="AlphaFoldDB" id="S4MXG0"/>
<reference evidence="10 11" key="1">
    <citation type="submission" date="2013-02" db="EMBL/GenBank/DDBJ databases">
        <title>Draft Genome Sequence of Streptomyces afghaniensis, Which Produces Compounds of the Julimycin B-Complex.</title>
        <authorList>
            <person name="Gruening B.A."/>
            <person name="Praeg A."/>
            <person name="Erxleben A."/>
            <person name="Guenther S."/>
            <person name="Fiedler H.-P."/>
            <person name="Goodfellow M."/>
            <person name="Mueller M."/>
        </authorList>
    </citation>
    <scope>NUCLEOTIDE SEQUENCE [LARGE SCALE GENOMIC DNA]</scope>
    <source>
        <strain evidence="10 11">772</strain>
    </source>
</reference>
<dbReference type="CDD" id="cd17321">
    <property type="entry name" value="MFS_MMR_MDR_like"/>
    <property type="match status" value="1"/>
</dbReference>
<dbReference type="PANTHER" id="PTHR42718">
    <property type="entry name" value="MAJOR FACILITATOR SUPERFAMILY MULTIDRUG TRANSPORTER MFSC"/>
    <property type="match status" value="1"/>
</dbReference>
<proteinExistence type="predicted"/>
<dbReference type="EMBL" id="AOPY01001455">
    <property type="protein sequence ID" value="EPJ38532.1"/>
    <property type="molecule type" value="Genomic_DNA"/>
</dbReference>
<dbReference type="GO" id="GO:0005886">
    <property type="term" value="C:plasma membrane"/>
    <property type="evidence" value="ECO:0007669"/>
    <property type="project" value="UniProtKB-SubCell"/>
</dbReference>
<evidence type="ECO:0000259" key="9">
    <source>
        <dbReference type="PROSITE" id="PS50850"/>
    </source>
</evidence>
<feature type="transmembrane region" description="Helical" evidence="8">
    <location>
        <begin position="392"/>
        <end position="415"/>
    </location>
</feature>
<evidence type="ECO:0000256" key="5">
    <source>
        <dbReference type="ARBA" id="ARBA00022989"/>
    </source>
</evidence>
<feature type="transmembrane region" description="Helical" evidence="8">
    <location>
        <begin position="39"/>
        <end position="60"/>
    </location>
</feature>
<feature type="transmembrane region" description="Helical" evidence="8">
    <location>
        <begin position="364"/>
        <end position="385"/>
    </location>
</feature>
<evidence type="ECO:0000256" key="8">
    <source>
        <dbReference type="SAM" id="Phobius"/>
    </source>
</evidence>
<dbReference type="Gene3D" id="1.20.1250.20">
    <property type="entry name" value="MFS general substrate transporter like domains"/>
    <property type="match status" value="1"/>
</dbReference>
<evidence type="ECO:0000256" key="3">
    <source>
        <dbReference type="ARBA" id="ARBA00022475"/>
    </source>
</evidence>
<feature type="transmembrane region" description="Helical" evidence="8">
    <location>
        <begin position="327"/>
        <end position="352"/>
    </location>
</feature>
<evidence type="ECO:0000313" key="10">
    <source>
        <dbReference type="EMBL" id="EPJ38532.1"/>
    </source>
</evidence>
<dbReference type="InterPro" id="IPR036259">
    <property type="entry name" value="MFS_trans_sf"/>
</dbReference>
<feature type="domain" description="Major facilitator superfamily (MFS) profile" evidence="9">
    <location>
        <begin position="6"/>
        <end position="455"/>
    </location>
</feature>